<dbReference type="STRING" id="94869.SAMN04488529_101937"/>
<protein>
    <submittedName>
        <fullName evidence="3">tRNA 2-selenouridine synthase</fullName>
    </submittedName>
</protein>
<dbReference type="GO" id="GO:0043828">
    <property type="term" value="F:tRNA 2-selenouridine synthase activity"/>
    <property type="evidence" value="ECO:0007669"/>
    <property type="project" value="InterPro"/>
</dbReference>
<dbReference type="OrthoDB" id="9808735at2"/>
<dbReference type="SUPFAM" id="SSF52821">
    <property type="entry name" value="Rhodanese/Cell cycle control phosphatase"/>
    <property type="match status" value="1"/>
</dbReference>
<gene>
    <name evidence="3" type="ORF">SAMN04488529_101937</name>
</gene>
<accession>A0A1H0NSG3</accession>
<name>A0A1H0NSG3_9CLOT</name>
<dbReference type="InterPro" id="IPR001763">
    <property type="entry name" value="Rhodanese-like_dom"/>
</dbReference>
<feature type="domain" description="Rhodanese" evidence="2">
    <location>
        <begin position="13"/>
        <end position="137"/>
    </location>
</feature>
<keyword evidence="1" id="KW-0711">Selenium</keyword>
<dbReference type="RefSeq" id="WP_089966293.1">
    <property type="nucleotide sequence ID" value="NZ_FNJM01000001.1"/>
</dbReference>
<dbReference type="NCBIfam" id="NF008750">
    <property type="entry name" value="PRK11784.1-2"/>
    <property type="match status" value="1"/>
</dbReference>
<dbReference type="NCBIfam" id="TIGR03167">
    <property type="entry name" value="tRNA_sel_U_synt"/>
    <property type="match status" value="1"/>
</dbReference>
<dbReference type="SMART" id="SM00450">
    <property type="entry name" value="RHOD"/>
    <property type="match status" value="1"/>
</dbReference>
<sequence>MTFKTTSDFKNIVLEDIPLIDVRAPIEFKKGAFINSINLPIMNDEERHLVGICYKEKGNHDAVKLGHELVSGNIKDERIKSWESFITKNPKSMIYCFRGGSRSSISQEWIEKYAGKEIVKLEGGYKAFRNYLIDELDAEVQSSKPIVLAGFTGTGKTILLNELENSIDLEGLANHRGSTFGRHTTPQPTQINFENALACKLIKHRAKGYSHIILEDEGGNVGLNFIPKPLAAYFNAGDLVVLEAPVEERINLTLQEYVINSQSEYIAHYCDEALGLQEWFNYMSNSIIRVKKRLGLERFTQIYTYFEKAYANQLKTGIYDFHQDWIKLFLTDYYDPMYKHQLDTTTKNILFRGNNSDVLEYLKSLK</sequence>
<dbReference type="Pfam" id="PF00581">
    <property type="entry name" value="Rhodanese"/>
    <property type="match status" value="1"/>
</dbReference>
<dbReference type="Pfam" id="PF26341">
    <property type="entry name" value="AAA_SelU"/>
    <property type="match status" value="1"/>
</dbReference>
<evidence type="ECO:0000313" key="4">
    <source>
        <dbReference type="Proteomes" id="UP000198597"/>
    </source>
</evidence>
<dbReference type="Gene3D" id="3.40.250.10">
    <property type="entry name" value="Rhodanese-like domain"/>
    <property type="match status" value="1"/>
</dbReference>
<dbReference type="Proteomes" id="UP000198597">
    <property type="component" value="Unassembled WGS sequence"/>
</dbReference>
<dbReference type="GO" id="GO:0002098">
    <property type="term" value="P:tRNA wobble uridine modification"/>
    <property type="evidence" value="ECO:0007669"/>
    <property type="project" value="InterPro"/>
</dbReference>
<dbReference type="InterPro" id="IPR036873">
    <property type="entry name" value="Rhodanese-like_dom_sf"/>
</dbReference>
<keyword evidence="4" id="KW-1185">Reference proteome</keyword>
<proteinExistence type="inferred from homology"/>
<dbReference type="InterPro" id="IPR017582">
    <property type="entry name" value="SelU"/>
</dbReference>
<dbReference type="PANTHER" id="PTHR30401:SF0">
    <property type="entry name" value="TRNA 2-SELENOURIDINE SYNTHASE"/>
    <property type="match status" value="1"/>
</dbReference>
<dbReference type="InterPro" id="IPR058840">
    <property type="entry name" value="AAA_SelU"/>
</dbReference>
<reference evidence="3 4" key="1">
    <citation type="submission" date="2016-10" db="EMBL/GenBank/DDBJ databases">
        <authorList>
            <person name="de Groot N.N."/>
        </authorList>
    </citation>
    <scope>NUCLEOTIDE SEQUENCE [LARGE SCALE GENOMIC DNA]</scope>
    <source>
        <strain evidence="3 4">DSM 12272</strain>
    </source>
</reference>
<dbReference type="NCBIfam" id="NF008751">
    <property type="entry name" value="PRK11784.1-3"/>
    <property type="match status" value="1"/>
</dbReference>
<dbReference type="HAMAP" id="MF_01622">
    <property type="entry name" value="tRNA_sel_U_synth"/>
    <property type="match status" value="1"/>
</dbReference>
<dbReference type="EMBL" id="FNJM01000001">
    <property type="protein sequence ID" value="SDO95584.1"/>
    <property type="molecule type" value="Genomic_DNA"/>
</dbReference>
<evidence type="ECO:0000313" key="3">
    <source>
        <dbReference type="EMBL" id="SDO95584.1"/>
    </source>
</evidence>
<evidence type="ECO:0000259" key="2">
    <source>
        <dbReference type="PROSITE" id="PS50206"/>
    </source>
</evidence>
<evidence type="ECO:0000256" key="1">
    <source>
        <dbReference type="ARBA" id="ARBA00023266"/>
    </source>
</evidence>
<dbReference type="PANTHER" id="PTHR30401">
    <property type="entry name" value="TRNA 2-SELENOURIDINE SYNTHASE"/>
    <property type="match status" value="1"/>
</dbReference>
<organism evidence="3 4">
    <name type="scientific">Clostridium gasigenes</name>
    <dbReference type="NCBI Taxonomy" id="94869"/>
    <lineage>
        <taxon>Bacteria</taxon>
        <taxon>Bacillati</taxon>
        <taxon>Bacillota</taxon>
        <taxon>Clostridia</taxon>
        <taxon>Eubacteriales</taxon>
        <taxon>Clostridiaceae</taxon>
        <taxon>Clostridium</taxon>
    </lineage>
</organism>
<dbReference type="AlphaFoldDB" id="A0A1H0NSG3"/>
<dbReference type="PROSITE" id="PS50206">
    <property type="entry name" value="RHODANESE_3"/>
    <property type="match status" value="1"/>
</dbReference>
<dbReference type="SUPFAM" id="SSF52540">
    <property type="entry name" value="P-loop containing nucleoside triphosphate hydrolases"/>
    <property type="match status" value="1"/>
</dbReference>
<dbReference type="InterPro" id="IPR027417">
    <property type="entry name" value="P-loop_NTPase"/>
</dbReference>